<dbReference type="InterPro" id="IPR027783">
    <property type="entry name" value="Bacterial_PH-related"/>
</dbReference>
<gene>
    <name evidence="3" type="ORF">CJ255_12550</name>
</gene>
<feature type="domain" description="Bacterial Pleckstrin homology" evidence="2">
    <location>
        <begin position="78"/>
        <end position="180"/>
    </location>
</feature>
<protein>
    <recommendedName>
        <fullName evidence="2">Bacterial Pleckstrin homology domain-containing protein</fullName>
    </recommendedName>
</protein>
<proteinExistence type="predicted"/>
<name>A0A2A6RIG0_9CHLR</name>
<dbReference type="Pfam" id="PF10882">
    <property type="entry name" value="bPH_5"/>
    <property type="match status" value="1"/>
</dbReference>
<evidence type="ECO:0000256" key="1">
    <source>
        <dbReference type="SAM" id="Phobius"/>
    </source>
</evidence>
<dbReference type="EMBL" id="NQWI01000054">
    <property type="protein sequence ID" value="PDW02731.1"/>
    <property type="molecule type" value="Genomic_DNA"/>
</dbReference>
<accession>A0A2A6RIG0</accession>
<sequence length="200" mass="22297">MTEHKPTPPPIQSFAVAPLDPYAQRLTNGLAYLGGLLVLPLLFAYLANLRWEGLLVPIALALALALFLLLTYAFQPRAYVVEANQLVLRRRLWRSLRIPLDEISGASLAGSLADVPRRGLRFAFNAGIFGYQGPYRLDPYGEVFFVATNTSRLVAVARYGQNPLILSPDRPRSFVEALNEQRTQQAMQSLNADEADELER</sequence>
<keyword evidence="1" id="KW-0812">Transmembrane</keyword>
<evidence type="ECO:0000313" key="3">
    <source>
        <dbReference type="EMBL" id="PDW02731.1"/>
    </source>
</evidence>
<dbReference type="Proteomes" id="UP000220527">
    <property type="component" value="Unassembled WGS sequence"/>
</dbReference>
<keyword evidence="1" id="KW-0472">Membrane</keyword>
<keyword evidence="1" id="KW-1133">Transmembrane helix</keyword>
<keyword evidence="4" id="KW-1185">Reference proteome</keyword>
<feature type="transmembrane region" description="Helical" evidence="1">
    <location>
        <begin position="29"/>
        <end position="47"/>
    </location>
</feature>
<evidence type="ECO:0000259" key="2">
    <source>
        <dbReference type="Pfam" id="PF10882"/>
    </source>
</evidence>
<dbReference type="RefSeq" id="WP_097644446.1">
    <property type="nucleotide sequence ID" value="NZ_NQWI01000054.1"/>
</dbReference>
<organism evidence="3 4">
    <name type="scientific">Candidatus Viridilinea mediisalina</name>
    <dbReference type="NCBI Taxonomy" id="2024553"/>
    <lineage>
        <taxon>Bacteria</taxon>
        <taxon>Bacillati</taxon>
        <taxon>Chloroflexota</taxon>
        <taxon>Chloroflexia</taxon>
        <taxon>Chloroflexales</taxon>
        <taxon>Chloroflexineae</taxon>
        <taxon>Oscillochloridaceae</taxon>
        <taxon>Candidatus Viridilinea</taxon>
    </lineage>
</organism>
<feature type="transmembrane region" description="Helical" evidence="1">
    <location>
        <begin position="54"/>
        <end position="74"/>
    </location>
</feature>
<comment type="caution">
    <text evidence="3">The sequence shown here is derived from an EMBL/GenBank/DDBJ whole genome shotgun (WGS) entry which is preliminary data.</text>
</comment>
<dbReference type="OrthoDB" id="156649at2"/>
<evidence type="ECO:0000313" key="4">
    <source>
        <dbReference type="Proteomes" id="UP000220527"/>
    </source>
</evidence>
<reference evidence="4" key="1">
    <citation type="submission" date="2017-08" db="EMBL/GenBank/DDBJ databases">
        <authorList>
            <person name="Grouzdev D.S."/>
            <person name="Gaisin V.A."/>
            <person name="Rysina M.S."/>
            <person name="Gorlenko V.M."/>
        </authorList>
    </citation>
    <scope>NUCLEOTIDE SEQUENCE [LARGE SCALE GENOMIC DNA]</scope>
    <source>
        <strain evidence="4">Kir15-3F</strain>
    </source>
</reference>
<dbReference type="AlphaFoldDB" id="A0A2A6RIG0"/>